<feature type="transmembrane region" description="Helical" evidence="11">
    <location>
        <begin position="125"/>
        <end position="146"/>
    </location>
</feature>
<feature type="transmembrane region" description="Helical" evidence="11">
    <location>
        <begin position="205"/>
        <end position="221"/>
    </location>
</feature>
<feature type="transmembrane region" description="Helical" evidence="11">
    <location>
        <begin position="183"/>
        <end position="200"/>
    </location>
</feature>
<feature type="transmembrane region" description="Helical" evidence="11">
    <location>
        <begin position="12"/>
        <end position="32"/>
    </location>
</feature>
<keyword evidence="13" id="KW-1185">Reference proteome</keyword>
<sequence>MHARVRLRTWITGEAASGAILLAAAMVALAWANSPWREGYADLVAMRVGPSALHLDLSLGTWAADGLLAVFFFVVGVELKHEFRAGGLSNPREAAVPMLAAIGGMAVPAVLYVLVVSLMGEPAALTGWAIPTATDIAFALAVLAVFGRGLPLALRTFLLTLAVVDDLLAIVVIAVFYTDTVRLAPLVAVAACLVVFRLLVTSRFARWWFLLPVALVAWWFMHESGVHATVAGVLLGFCVPATAIHGEKLPRTVAYEHRVRPISAGLALPVFAFFSAGVTVVGADVGGILSSPIVIGILVGLVAGKVIGVLGVTALITRFTRFRLPQGIGVRDLVGVGLLTGIGFTVALLVAELSFPGGEDLAAAKVAILLASLVAAALAAVSLRWDVRRARSNDMNRDGIADDINTFIGADEKGERP</sequence>
<evidence type="ECO:0000256" key="5">
    <source>
        <dbReference type="ARBA" id="ARBA00022692"/>
    </source>
</evidence>
<reference evidence="12 13" key="1">
    <citation type="submission" date="2021-04" db="EMBL/GenBank/DDBJ databases">
        <title>Ruania sp. nov., isolated from sandy soil of mangrove forest.</title>
        <authorList>
            <person name="Ge X."/>
            <person name="Huang R."/>
            <person name="Liu W."/>
        </authorList>
    </citation>
    <scope>NUCLEOTIDE SEQUENCE [LARGE SCALE GENOMIC DNA]</scope>
    <source>
        <strain evidence="12 13">N2-46</strain>
    </source>
</reference>
<evidence type="ECO:0000313" key="12">
    <source>
        <dbReference type="EMBL" id="MBZ2195366.1"/>
    </source>
</evidence>
<feature type="transmembrane region" description="Helical" evidence="11">
    <location>
        <begin position="98"/>
        <end position="119"/>
    </location>
</feature>
<feature type="transmembrane region" description="Helical" evidence="11">
    <location>
        <begin position="328"/>
        <end position="350"/>
    </location>
</feature>
<comment type="function">
    <text evidence="11">Na(+)/H(+) antiporter that extrudes sodium in exchange for external protons.</text>
</comment>
<keyword evidence="5 11" id="KW-0812">Transmembrane</keyword>
<keyword evidence="2 11" id="KW-0813">Transport</keyword>
<organism evidence="12 13">
    <name type="scientific">Occultella gossypii</name>
    <dbReference type="NCBI Taxonomy" id="2800820"/>
    <lineage>
        <taxon>Bacteria</taxon>
        <taxon>Bacillati</taxon>
        <taxon>Actinomycetota</taxon>
        <taxon>Actinomycetes</taxon>
        <taxon>Micrococcales</taxon>
        <taxon>Ruaniaceae</taxon>
        <taxon>Occultella</taxon>
    </lineage>
</organism>
<keyword evidence="6 11" id="KW-1133">Transmembrane helix</keyword>
<proteinExistence type="inferred from homology"/>
<evidence type="ECO:0000256" key="7">
    <source>
        <dbReference type="ARBA" id="ARBA00023053"/>
    </source>
</evidence>
<dbReference type="EMBL" id="JAGSHT010000003">
    <property type="protein sequence ID" value="MBZ2195366.1"/>
    <property type="molecule type" value="Genomic_DNA"/>
</dbReference>
<keyword evidence="3 11" id="KW-0050">Antiport</keyword>
<feature type="transmembrane region" description="Helical" evidence="11">
    <location>
        <begin position="362"/>
        <end position="383"/>
    </location>
</feature>
<comment type="catalytic activity">
    <reaction evidence="11">
        <text>Na(+)(in) + 2 H(+)(out) = Na(+)(out) + 2 H(+)(in)</text>
        <dbReference type="Rhea" id="RHEA:29251"/>
        <dbReference type="ChEBI" id="CHEBI:15378"/>
        <dbReference type="ChEBI" id="CHEBI:29101"/>
    </reaction>
</comment>
<dbReference type="PANTHER" id="PTHR30341">
    <property type="entry name" value="SODIUM ION/PROTON ANTIPORTER NHAA-RELATED"/>
    <property type="match status" value="1"/>
</dbReference>
<dbReference type="HAMAP" id="MF_01844">
    <property type="entry name" value="NhaA"/>
    <property type="match status" value="1"/>
</dbReference>
<evidence type="ECO:0000256" key="4">
    <source>
        <dbReference type="ARBA" id="ARBA00022475"/>
    </source>
</evidence>
<name>A0ABS7S4V2_9MICO</name>
<keyword evidence="8 11" id="KW-0406">Ion transport</keyword>
<feature type="transmembrane region" description="Helical" evidence="11">
    <location>
        <begin position="158"/>
        <end position="177"/>
    </location>
</feature>
<evidence type="ECO:0000313" key="13">
    <source>
        <dbReference type="Proteomes" id="UP000826651"/>
    </source>
</evidence>
<feature type="transmembrane region" description="Helical" evidence="11">
    <location>
        <begin position="293"/>
        <end position="316"/>
    </location>
</feature>
<dbReference type="Pfam" id="PF06965">
    <property type="entry name" value="Na_H_antiport_1"/>
    <property type="match status" value="1"/>
</dbReference>
<evidence type="ECO:0000256" key="10">
    <source>
        <dbReference type="ARBA" id="ARBA00023201"/>
    </source>
</evidence>
<feature type="transmembrane region" description="Helical" evidence="11">
    <location>
        <begin position="227"/>
        <end position="245"/>
    </location>
</feature>
<evidence type="ECO:0000256" key="11">
    <source>
        <dbReference type="HAMAP-Rule" id="MF_01844"/>
    </source>
</evidence>
<accession>A0ABS7S4V2</accession>
<comment type="similarity">
    <text evidence="11">Belongs to the NhaA Na(+)/H(+) (TC 2.A.33) antiporter family.</text>
</comment>
<feature type="transmembrane region" description="Helical" evidence="11">
    <location>
        <begin position="266"/>
        <end position="287"/>
    </location>
</feature>
<feature type="transmembrane region" description="Helical" evidence="11">
    <location>
        <begin position="52"/>
        <end position="77"/>
    </location>
</feature>
<gene>
    <name evidence="11 12" type="primary">nhaA</name>
    <name evidence="12" type="ORF">KCQ71_04335</name>
</gene>
<dbReference type="InterPro" id="IPR004670">
    <property type="entry name" value="NhaA"/>
</dbReference>
<evidence type="ECO:0000256" key="6">
    <source>
        <dbReference type="ARBA" id="ARBA00022989"/>
    </source>
</evidence>
<keyword evidence="9 11" id="KW-0472">Membrane</keyword>
<dbReference type="NCBIfam" id="TIGR00773">
    <property type="entry name" value="NhaA"/>
    <property type="match status" value="1"/>
</dbReference>
<evidence type="ECO:0000256" key="1">
    <source>
        <dbReference type="ARBA" id="ARBA00004429"/>
    </source>
</evidence>
<evidence type="ECO:0000256" key="9">
    <source>
        <dbReference type="ARBA" id="ARBA00023136"/>
    </source>
</evidence>
<evidence type="ECO:0000256" key="3">
    <source>
        <dbReference type="ARBA" id="ARBA00022449"/>
    </source>
</evidence>
<dbReference type="Proteomes" id="UP000826651">
    <property type="component" value="Unassembled WGS sequence"/>
</dbReference>
<keyword evidence="7 11" id="KW-0915">Sodium</keyword>
<dbReference type="PANTHER" id="PTHR30341:SF0">
    <property type="entry name" value="NA(+)_H(+) ANTIPORTER NHAA"/>
    <property type="match status" value="1"/>
</dbReference>
<comment type="subcellular location">
    <subcellularLocation>
        <location evidence="1">Cell inner membrane</location>
        <topology evidence="1">Multi-pass membrane protein</topology>
    </subcellularLocation>
    <subcellularLocation>
        <location evidence="11">Cell membrane</location>
        <topology evidence="11">Multi-pass membrane protein</topology>
    </subcellularLocation>
</comment>
<keyword evidence="10 11" id="KW-0739">Sodium transport</keyword>
<comment type="caution">
    <text evidence="12">The sequence shown here is derived from an EMBL/GenBank/DDBJ whole genome shotgun (WGS) entry which is preliminary data.</text>
</comment>
<dbReference type="InterPro" id="IPR023171">
    <property type="entry name" value="Na/H_antiporter_dom_sf"/>
</dbReference>
<evidence type="ECO:0000256" key="2">
    <source>
        <dbReference type="ARBA" id="ARBA00022448"/>
    </source>
</evidence>
<keyword evidence="4 11" id="KW-1003">Cell membrane</keyword>
<protein>
    <recommendedName>
        <fullName evidence="11">Na(+)/H(+) antiporter NhaA</fullName>
    </recommendedName>
    <alternativeName>
        <fullName evidence="11">Sodium/proton antiporter NhaA</fullName>
    </alternativeName>
</protein>
<evidence type="ECO:0000256" key="8">
    <source>
        <dbReference type="ARBA" id="ARBA00023065"/>
    </source>
</evidence>
<dbReference type="Gene3D" id="1.20.1530.10">
    <property type="entry name" value="Na+/H+ antiporter like domain"/>
    <property type="match status" value="1"/>
</dbReference>